<keyword evidence="3" id="KW-1185">Reference proteome</keyword>
<reference evidence="2 3" key="1">
    <citation type="journal article" date="2015" name="Nat. Commun.">
        <title>Lucilia cuprina genome unlocks parasitic fly biology to underpin future interventions.</title>
        <authorList>
            <person name="Anstead C.A."/>
            <person name="Korhonen P.K."/>
            <person name="Young N.D."/>
            <person name="Hall R.S."/>
            <person name="Jex A.R."/>
            <person name="Murali S.C."/>
            <person name="Hughes D.S."/>
            <person name="Lee S.F."/>
            <person name="Perry T."/>
            <person name="Stroehlein A.J."/>
            <person name="Ansell B.R."/>
            <person name="Breugelmans B."/>
            <person name="Hofmann A."/>
            <person name="Qu J."/>
            <person name="Dugan S."/>
            <person name="Lee S.L."/>
            <person name="Chao H."/>
            <person name="Dinh H."/>
            <person name="Han Y."/>
            <person name="Doddapaneni H.V."/>
            <person name="Worley K.C."/>
            <person name="Muzny D.M."/>
            <person name="Ioannidis P."/>
            <person name="Waterhouse R.M."/>
            <person name="Zdobnov E.M."/>
            <person name="James P.J."/>
            <person name="Bagnall N.H."/>
            <person name="Kotze A.C."/>
            <person name="Gibbs R.A."/>
            <person name="Richards S."/>
            <person name="Batterham P."/>
            <person name="Gasser R.B."/>
        </authorList>
    </citation>
    <scope>NUCLEOTIDE SEQUENCE [LARGE SCALE GENOMIC DNA]</scope>
    <source>
        <strain evidence="2 3">LS</strain>
        <tissue evidence="2">Full body</tissue>
    </source>
</reference>
<comment type="caution">
    <text evidence="2">The sequence shown here is derived from an EMBL/GenBank/DDBJ whole genome shotgun (WGS) entry which is preliminary data.</text>
</comment>
<proteinExistence type="predicted"/>
<gene>
    <name evidence="2" type="ORF">FF38_03485</name>
</gene>
<dbReference type="EMBL" id="JRES01001592">
    <property type="protein sequence ID" value="KNC21632.1"/>
    <property type="molecule type" value="Genomic_DNA"/>
</dbReference>
<feature type="transmembrane region" description="Helical" evidence="1">
    <location>
        <begin position="21"/>
        <end position="43"/>
    </location>
</feature>
<dbReference type="AlphaFoldDB" id="A0A0L0BNL3"/>
<keyword evidence="1" id="KW-0472">Membrane</keyword>
<dbReference type="Proteomes" id="UP000037069">
    <property type="component" value="Unassembled WGS sequence"/>
</dbReference>
<feature type="transmembrane region" description="Helical" evidence="1">
    <location>
        <begin position="91"/>
        <end position="110"/>
    </location>
</feature>
<keyword evidence="1" id="KW-0812">Transmembrane</keyword>
<evidence type="ECO:0000313" key="2">
    <source>
        <dbReference type="EMBL" id="KNC21632.1"/>
    </source>
</evidence>
<keyword evidence="1" id="KW-1133">Transmembrane helix</keyword>
<name>A0A0L0BNL3_LUCCU</name>
<accession>A0A0L0BNL3</accession>
<sequence length="184" mass="20803">MYMYHLHFLFCFRRDIFIYRIYLIGDTIPGLMVSVLFSLLIIAPSSLSVSSPLMPSKESKLGNCTDLSTTIFSAGFGPSGLGGSVEALENVYLGLKLLLALLVEWLWNILGDFASQDMRYMLQRTDDLQPRKTHQTLNFPALTDLDGVQGAYFPRELFYYLFCDIKIFLRTGGPDFRIAAPYAT</sequence>
<protein>
    <submittedName>
        <fullName evidence="2">Uncharacterized protein</fullName>
    </submittedName>
</protein>
<organism evidence="2 3">
    <name type="scientific">Lucilia cuprina</name>
    <name type="common">Green bottle fly</name>
    <name type="synonym">Australian sheep blowfly</name>
    <dbReference type="NCBI Taxonomy" id="7375"/>
    <lineage>
        <taxon>Eukaryota</taxon>
        <taxon>Metazoa</taxon>
        <taxon>Ecdysozoa</taxon>
        <taxon>Arthropoda</taxon>
        <taxon>Hexapoda</taxon>
        <taxon>Insecta</taxon>
        <taxon>Pterygota</taxon>
        <taxon>Neoptera</taxon>
        <taxon>Endopterygota</taxon>
        <taxon>Diptera</taxon>
        <taxon>Brachycera</taxon>
        <taxon>Muscomorpha</taxon>
        <taxon>Oestroidea</taxon>
        <taxon>Calliphoridae</taxon>
        <taxon>Luciliinae</taxon>
        <taxon>Lucilia</taxon>
    </lineage>
</organism>
<evidence type="ECO:0000313" key="3">
    <source>
        <dbReference type="Proteomes" id="UP000037069"/>
    </source>
</evidence>
<evidence type="ECO:0000256" key="1">
    <source>
        <dbReference type="SAM" id="Phobius"/>
    </source>
</evidence>